<dbReference type="Proteomes" id="UP001501638">
    <property type="component" value="Unassembled WGS sequence"/>
</dbReference>
<comment type="similarity">
    <text evidence="3 12 13">Belongs to the DapA family.</text>
</comment>
<dbReference type="PROSITE" id="PS00665">
    <property type="entry name" value="DHDPS_1"/>
    <property type="match status" value="1"/>
</dbReference>
<dbReference type="PROSITE" id="PS00666">
    <property type="entry name" value="DHDPS_2"/>
    <property type="match status" value="1"/>
</dbReference>
<keyword evidence="6 12" id="KW-0028">Amino-acid biosynthesis</keyword>
<comment type="caution">
    <text evidence="14">The sequence shown here is derived from an EMBL/GenBank/DDBJ whole genome shotgun (WGS) entry which is preliminary data.</text>
</comment>
<dbReference type="EC" id="4.3.3.7" evidence="4 12"/>
<accession>A0ABN3JA67</accession>
<dbReference type="HAMAP" id="MF_00418">
    <property type="entry name" value="DapA"/>
    <property type="match status" value="1"/>
</dbReference>
<comment type="function">
    <text evidence="1 12">Catalyzes the condensation of (S)-aspartate-beta-semialdehyde [(S)-ASA] and pyruvate to 4-hydroxy-tetrahydrodipicolinate (HTPA).</text>
</comment>
<evidence type="ECO:0000313" key="14">
    <source>
        <dbReference type="EMBL" id="GAA2425284.1"/>
    </source>
</evidence>
<dbReference type="NCBIfam" id="TIGR00674">
    <property type="entry name" value="dapA"/>
    <property type="match status" value="1"/>
</dbReference>
<dbReference type="PRINTS" id="PR00146">
    <property type="entry name" value="DHPICSNTHASE"/>
</dbReference>
<feature type="site" description="Part of a proton relay during catalysis" evidence="12">
    <location>
        <position position="49"/>
    </location>
</feature>
<evidence type="ECO:0000256" key="8">
    <source>
        <dbReference type="ARBA" id="ARBA00023154"/>
    </source>
</evidence>
<feature type="binding site" evidence="12">
    <location>
        <position position="50"/>
    </location>
    <ligand>
        <name>pyruvate</name>
        <dbReference type="ChEBI" id="CHEBI:15361"/>
    </ligand>
</feature>
<evidence type="ECO:0000256" key="6">
    <source>
        <dbReference type="ARBA" id="ARBA00022605"/>
    </source>
</evidence>
<evidence type="ECO:0000256" key="13">
    <source>
        <dbReference type="PIRNR" id="PIRNR001365"/>
    </source>
</evidence>
<keyword evidence="10 12" id="KW-0704">Schiff base</keyword>
<evidence type="ECO:0000256" key="10">
    <source>
        <dbReference type="ARBA" id="ARBA00023270"/>
    </source>
</evidence>
<comment type="caution">
    <text evidence="12">Was originally thought to be a dihydrodipicolinate synthase (DHDPS), catalyzing the condensation of (S)-aspartate-beta-semialdehyde [(S)-ASA] and pyruvate to dihydrodipicolinate (DHDP). However, it was shown in E.coli that the product of the enzymatic reaction is not dihydrodipicolinate but in fact (4S)-4-hydroxy-2,3,4,5-tetrahydro-(2S)-dipicolinic acid (HTPA), and that the consecutive dehydration reaction leading to DHDP is not spontaneous but catalyzed by DapB.</text>
</comment>
<evidence type="ECO:0000256" key="7">
    <source>
        <dbReference type="ARBA" id="ARBA00022915"/>
    </source>
</evidence>
<keyword evidence="9 12" id="KW-0456">Lyase</keyword>
<dbReference type="RefSeq" id="WP_344320337.1">
    <property type="nucleotide sequence ID" value="NZ_BAAASZ010000005.1"/>
</dbReference>
<evidence type="ECO:0000256" key="11">
    <source>
        <dbReference type="ARBA" id="ARBA00047836"/>
    </source>
</evidence>
<gene>
    <name evidence="14" type="primary">dapA_1</name>
    <name evidence="12" type="synonym">dapA</name>
    <name evidence="14" type="ORF">GCM10010405_04770</name>
</gene>
<reference evidence="14 15" key="1">
    <citation type="journal article" date="2019" name="Int. J. Syst. Evol. Microbiol.">
        <title>The Global Catalogue of Microorganisms (GCM) 10K type strain sequencing project: providing services to taxonomists for standard genome sequencing and annotation.</title>
        <authorList>
            <consortium name="The Broad Institute Genomics Platform"/>
            <consortium name="The Broad Institute Genome Sequencing Center for Infectious Disease"/>
            <person name="Wu L."/>
            <person name="Ma J."/>
        </authorList>
    </citation>
    <scope>NUCLEOTIDE SEQUENCE [LARGE SCALE GENOMIC DNA]</scope>
    <source>
        <strain evidence="14 15">JCM 6305</strain>
    </source>
</reference>
<evidence type="ECO:0000256" key="4">
    <source>
        <dbReference type="ARBA" id="ARBA00012086"/>
    </source>
</evidence>
<dbReference type="InterPro" id="IPR020625">
    <property type="entry name" value="Schiff_base-form_aldolases_AS"/>
</dbReference>
<evidence type="ECO:0000256" key="3">
    <source>
        <dbReference type="ARBA" id="ARBA00007592"/>
    </source>
</evidence>
<dbReference type="EMBL" id="BAAASZ010000005">
    <property type="protein sequence ID" value="GAA2425284.1"/>
    <property type="molecule type" value="Genomic_DNA"/>
</dbReference>
<feature type="site" description="Part of a proton relay during catalysis" evidence="12">
    <location>
        <position position="112"/>
    </location>
</feature>
<dbReference type="SUPFAM" id="SSF51569">
    <property type="entry name" value="Aldolase"/>
    <property type="match status" value="1"/>
</dbReference>
<feature type="active site" description="Proton donor/acceptor" evidence="12">
    <location>
        <position position="138"/>
    </location>
</feature>
<proteinExistence type="inferred from homology"/>
<dbReference type="Gene3D" id="3.20.20.70">
    <property type="entry name" value="Aldolase class I"/>
    <property type="match status" value="1"/>
</dbReference>
<dbReference type="PANTHER" id="PTHR12128:SF66">
    <property type="entry name" value="4-HYDROXY-2-OXOGLUTARATE ALDOLASE, MITOCHONDRIAL"/>
    <property type="match status" value="1"/>
</dbReference>
<feature type="active site" description="Schiff-base intermediate with substrate" evidence="12">
    <location>
        <position position="167"/>
    </location>
</feature>
<name>A0ABN3JA67_9ACTN</name>
<organism evidence="14 15">
    <name type="scientific">Streptomyces macrosporus</name>
    <dbReference type="NCBI Taxonomy" id="44032"/>
    <lineage>
        <taxon>Bacteria</taxon>
        <taxon>Bacillati</taxon>
        <taxon>Actinomycetota</taxon>
        <taxon>Actinomycetes</taxon>
        <taxon>Kitasatosporales</taxon>
        <taxon>Streptomycetaceae</taxon>
        <taxon>Streptomyces</taxon>
    </lineage>
</organism>
<keyword evidence="7 12" id="KW-0220">Diaminopimelate biosynthesis</keyword>
<dbReference type="Pfam" id="PF00701">
    <property type="entry name" value="DHDPS"/>
    <property type="match status" value="1"/>
</dbReference>
<keyword evidence="15" id="KW-1185">Reference proteome</keyword>
<dbReference type="InterPro" id="IPR020624">
    <property type="entry name" value="Schiff_base-form_aldolases_CS"/>
</dbReference>
<dbReference type="SMART" id="SM01130">
    <property type="entry name" value="DHDPS"/>
    <property type="match status" value="1"/>
</dbReference>
<comment type="subcellular location">
    <subcellularLocation>
        <location evidence="12">Cytoplasm</location>
    </subcellularLocation>
</comment>
<keyword evidence="5 12" id="KW-0963">Cytoplasm</keyword>
<comment type="pathway">
    <text evidence="2 12">Amino-acid biosynthesis; L-lysine biosynthesis via DAP pathway; (S)-tetrahydrodipicolinate from L-aspartate: step 3/4.</text>
</comment>
<dbReference type="PANTHER" id="PTHR12128">
    <property type="entry name" value="DIHYDRODIPICOLINATE SYNTHASE"/>
    <property type="match status" value="1"/>
</dbReference>
<evidence type="ECO:0000256" key="5">
    <source>
        <dbReference type="ARBA" id="ARBA00022490"/>
    </source>
</evidence>
<evidence type="ECO:0000256" key="12">
    <source>
        <dbReference type="HAMAP-Rule" id="MF_00418"/>
    </source>
</evidence>
<dbReference type="InterPro" id="IPR002220">
    <property type="entry name" value="DapA-like"/>
</dbReference>
<dbReference type="InterPro" id="IPR005263">
    <property type="entry name" value="DapA"/>
</dbReference>
<evidence type="ECO:0000256" key="1">
    <source>
        <dbReference type="ARBA" id="ARBA00003294"/>
    </source>
</evidence>
<evidence type="ECO:0000256" key="9">
    <source>
        <dbReference type="ARBA" id="ARBA00023239"/>
    </source>
</evidence>
<comment type="subunit">
    <text evidence="12">Homotetramer; dimer of dimers.</text>
</comment>
<evidence type="ECO:0000313" key="15">
    <source>
        <dbReference type="Proteomes" id="UP001501638"/>
    </source>
</evidence>
<keyword evidence="8 12" id="KW-0457">Lysine biosynthesis</keyword>
<sequence>MTIDNLPLSGVYLPLVTPFFEGEVDYDSIERLLARYRGSGIAGLVLLGTTGESPVLSSDESERIVDFVSTVLQGSLLLYLGVSGNDTRSVAATVKRGNRLAVDGYLITAPYYNRPTQSGLIAHFDAVVSETDRNVIVYNIPYRTGVNIHNDSLFELVDRNPQIVGVKDSSGDIKQTLELLRESRDRLSVLAGEDHLFFTSVALGGAGGILAAAHIEPEAFVRVFDELRKGDVHAALAQWDQLSPWIPLLFGEPNPAPLKVWLADQGYVRSPECRLPLSAVSQRLVEELRRRLPREVDSLAGEGSRS</sequence>
<dbReference type="CDD" id="cd00950">
    <property type="entry name" value="DHDPS"/>
    <property type="match status" value="1"/>
</dbReference>
<comment type="catalytic activity">
    <reaction evidence="11 12">
        <text>L-aspartate 4-semialdehyde + pyruvate = (2S,4S)-4-hydroxy-2,3,4,5-tetrahydrodipicolinate + H2O + H(+)</text>
        <dbReference type="Rhea" id="RHEA:34171"/>
        <dbReference type="ChEBI" id="CHEBI:15361"/>
        <dbReference type="ChEBI" id="CHEBI:15377"/>
        <dbReference type="ChEBI" id="CHEBI:15378"/>
        <dbReference type="ChEBI" id="CHEBI:67139"/>
        <dbReference type="ChEBI" id="CHEBI:537519"/>
        <dbReference type="EC" id="4.3.3.7"/>
    </reaction>
</comment>
<evidence type="ECO:0000256" key="2">
    <source>
        <dbReference type="ARBA" id="ARBA00005120"/>
    </source>
</evidence>
<protein>
    <recommendedName>
        <fullName evidence="4 12">4-hydroxy-tetrahydrodipicolinate synthase</fullName>
        <shortName evidence="12">HTPA synthase</shortName>
        <ecNumber evidence="4 12">4.3.3.7</ecNumber>
    </recommendedName>
</protein>
<dbReference type="PIRSF" id="PIRSF001365">
    <property type="entry name" value="DHDPS"/>
    <property type="match status" value="1"/>
</dbReference>
<feature type="binding site" evidence="12">
    <location>
        <position position="209"/>
    </location>
    <ligand>
        <name>pyruvate</name>
        <dbReference type="ChEBI" id="CHEBI:15361"/>
    </ligand>
</feature>
<dbReference type="InterPro" id="IPR013785">
    <property type="entry name" value="Aldolase_TIM"/>
</dbReference>